<keyword evidence="1" id="KW-0472">Membrane</keyword>
<feature type="transmembrane region" description="Helical" evidence="1">
    <location>
        <begin position="74"/>
        <end position="92"/>
    </location>
</feature>
<keyword evidence="1" id="KW-1133">Transmembrane helix</keyword>
<sequence length="94" mass="9647">MTQAPARRGMRGVALAVGGLRFPARAQQDPSVGHANGGPLSSLLPLAVVVLVVLFVLVPFRRRIGGPEGGSEKAVVGATWVIVGVVLALIIASR</sequence>
<keyword evidence="3" id="KW-1185">Reference proteome</keyword>
<evidence type="ECO:0000313" key="2">
    <source>
        <dbReference type="EMBL" id="MDL5160398.1"/>
    </source>
</evidence>
<organism evidence="2 3">
    <name type="scientific">Actinomycetospora termitidis</name>
    <dbReference type="NCBI Taxonomy" id="3053470"/>
    <lineage>
        <taxon>Bacteria</taxon>
        <taxon>Bacillati</taxon>
        <taxon>Actinomycetota</taxon>
        <taxon>Actinomycetes</taxon>
        <taxon>Pseudonocardiales</taxon>
        <taxon>Pseudonocardiaceae</taxon>
        <taxon>Actinomycetospora</taxon>
    </lineage>
</organism>
<protein>
    <submittedName>
        <fullName evidence="2">Uncharacterized protein</fullName>
    </submittedName>
</protein>
<gene>
    <name evidence="2" type="ORF">QRT03_30830</name>
</gene>
<evidence type="ECO:0000256" key="1">
    <source>
        <dbReference type="SAM" id="Phobius"/>
    </source>
</evidence>
<proteinExistence type="predicted"/>
<dbReference type="EMBL" id="JASVWF010000010">
    <property type="protein sequence ID" value="MDL5160398.1"/>
    <property type="molecule type" value="Genomic_DNA"/>
</dbReference>
<evidence type="ECO:0000313" key="3">
    <source>
        <dbReference type="Proteomes" id="UP001231924"/>
    </source>
</evidence>
<dbReference type="Proteomes" id="UP001231924">
    <property type="component" value="Unassembled WGS sequence"/>
</dbReference>
<name>A0ABT7MI93_9PSEU</name>
<comment type="caution">
    <text evidence="2">The sequence shown here is derived from an EMBL/GenBank/DDBJ whole genome shotgun (WGS) entry which is preliminary data.</text>
</comment>
<feature type="transmembrane region" description="Helical" evidence="1">
    <location>
        <begin position="42"/>
        <end position="62"/>
    </location>
</feature>
<reference evidence="2 3" key="1">
    <citation type="submission" date="2023-06" db="EMBL/GenBank/DDBJ databases">
        <title>Actinomycetospora Odt1-22.</title>
        <authorList>
            <person name="Supong K."/>
        </authorList>
    </citation>
    <scope>NUCLEOTIDE SEQUENCE [LARGE SCALE GENOMIC DNA]</scope>
    <source>
        <strain evidence="2 3">Odt1-22</strain>
    </source>
</reference>
<dbReference type="RefSeq" id="WP_286057001.1">
    <property type="nucleotide sequence ID" value="NZ_JASVWF010000010.1"/>
</dbReference>
<accession>A0ABT7MI93</accession>
<keyword evidence="1" id="KW-0812">Transmembrane</keyword>